<dbReference type="Proteomes" id="UP000692816">
    <property type="component" value="Unassembled WGS sequence"/>
</dbReference>
<gene>
    <name evidence="2" type="ORF">HU230_04125</name>
    <name evidence="1" type="ORF">J4P68_24490</name>
</gene>
<evidence type="ECO:0000313" key="1">
    <source>
        <dbReference type="EMBL" id="MBO1432559.1"/>
    </source>
</evidence>
<keyword evidence="3" id="KW-1185">Reference proteome</keyword>
<proteinExistence type="predicted"/>
<dbReference type="Pfam" id="PF10649">
    <property type="entry name" value="DUF2478"/>
    <property type="match status" value="1"/>
</dbReference>
<dbReference type="AlphaFoldDB" id="A0A973WIV8"/>
<dbReference type="EMBL" id="JAGEPA010000001">
    <property type="protein sequence ID" value="MBO1432559.1"/>
    <property type="molecule type" value="Genomic_DNA"/>
</dbReference>
<evidence type="ECO:0000313" key="3">
    <source>
        <dbReference type="Proteomes" id="UP000692816"/>
    </source>
</evidence>
<sequence length="108" mass="12309">MIGNLEEIDPNAVAAIFYRPKDDVDRLLADFVQDLARQAVRVDGVVQRRFWATNGTHLCLQWTLRRGKRSRFISHSAAELRPVISIRLDLPKPQLSLPGRFATRSISL</sequence>
<accession>A0A973WIV8</accession>
<dbReference type="EMBL" id="JABWSX010000001">
    <property type="protein sequence ID" value="NVL04911.1"/>
    <property type="molecule type" value="Genomic_DNA"/>
</dbReference>
<reference evidence="2" key="1">
    <citation type="submission" date="2020-06" db="EMBL/GenBank/DDBJ databases">
        <title>Whole Genome Sequence of Bradyrhizobium sp. Strain 66S1MB.</title>
        <authorList>
            <person name="Bromfield E."/>
            <person name="Cloutier S."/>
        </authorList>
    </citation>
    <scope>NUCLEOTIDE SEQUENCE</scope>
    <source>
        <strain evidence="2">66S1MB</strain>
    </source>
</reference>
<reference evidence="1" key="2">
    <citation type="journal article" date="2021" name="Int. J. Syst. Evol. Microbiol.">
        <title>Bradyrhizobium septentrionale sp. nov. (sv. septentrionale) and Bradyrhizobium quebecense sp. nov. (sv. septentrionale) associated with legumes native to Canada possess rearranged symbiosis genes and numerous insertion sequences.</title>
        <authorList>
            <person name="Bromfield E.S.P."/>
            <person name="Cloutier S."/>
        </authorList>
    </citation>
    <scope>NUCLEOTIDE SEQUENCE</scope>
    <source>
        <strain evidence="1">12S5</strain>
    </source>
</reference>
<evidence type="ECO:0000313" key="2">
    <source>
        <dbReference type="EMBL" id="NVL04911.1"/>
    </source>
</evidence>
<protein>
    <submittedName>
        <fullName evidence="2">DUF2478 domain-containing protein</fullName>
    </submittedName>
</protein>
<organism evidence="2">
    <name type="scientific">Bradyrhizobium quebecense</name>
    <dbReference type="NCBI Taxonomy" id="2748629"/>
    <lineage>
        <taxon>Bacteria</taxon>
        <taxon>Pseudomonadati</taxon>
        <taxon>Pseudomonadota</taxon>
        <taxon>Alphaproteobacteria</taxon>
        <taxon>Hyphomicrobiales</taxon>
        <taxon>Nitrobacteraceae</taxon>
        <taxon>Bradyrhizobium</taxon>
    </lineage>
</organism>
<name>A0A973WIV8_9BRAD</name>
<comment type="caution">
    <text evidence="2">The sequence shown here is derived from an EMBL/GenBank/DDBJ whole genome shotgun (WGS) entry which is preliminary data.</text>
</comment>
<dbReference type="InterPro" id="IPR018912">
    <property type="entry name" value="DUF2478"/>
</dbReference>